<dbReference type="PANTHER" id="PTHR31115">
    <property type="entry name" value="OS05G0107300 PROTEIN"/>
    <property type="match status" value="1"/>
</dbReference>
<name>A0A9D5CPC2_9LILI</name>
<reference evidence="2" key="1">
    <citation type="submission" date="2021-03" db="EMBL/GenBank/DDBJ databases">
        <authorList>
            <person name="Li Z."/>
            <person name="Yang C."/>
        </authorList>
    </citation>
    <scope>NUCLEOTIDE SEQUENCE</scope>
    <source>
        <strain evidence="2">Dzin_1.0</strain>
        <tissue evidence="2">Leaf</tissue>
    </source>
</reference>
<proteinExistence type="predicted"/>
<dbReference type="EMBL" id="JAGGNH010000003">
    <property type="protein sequence ID" value="KAJ0977181.1"/>
    <property type="molecule type" value="Genomic_DNA"/>
</dbReference>
<dbReference type="PANTHER" id="PTHR31115:SF2">
    <property type="entry name" value="OS05G0107300 PROTEIN"/>
    <property type="match status" value="1"/>
</dbReference>
<gene>
    <name evidence="2" type="ORF">J5N97_012655</name>
</gene>
<feature type="region of interest" description="Disordered" evidence="1">
    <location>
        <begin position="71"/>
        <end position="113"/>
    </location>
</feature>
<reference evidence="2" key="2">
    <citation type="journal article" date="2022" name="Hortic Res">
        <title>The genome of Dioscorea zingiberensis sheds light on the biosynthesis, origin and evolution of the medicinally important diosgenin saponins.</title>
        <authorList>
            <person name="Li Y."/>
            <person name="Tan C."/>
            <person name="Li Z."/>
            <person name="Guo J."/>
            <person name="Li S."/>
            <person name="Chen X."/>
            <person name="Wang C."/>
            <person name="Dai X."/>
            <person name="Yang H."/>
            <person name="Song W."/>
            <person name="Hou L."/>
            <person name="Xu J."/>
            <person name="Tong Z."/>
            <person name="Xu A."/>
            <person name="Yuan X."/>
            <person name="Wang W."/>
            <person name="Yang Q."/>
            <person name="Chen L."/>
            <person name="Sun Z."/>
            <person name="Wang K."/>
            <person name="Pan B."/>
            <person name="Chen J."/>
            <person name="Bao Y."/>
            <person name="Liu F."/>
            <person name="Qi X."/>
            <person name="Gang D.R."/>
            <person name="Wen J."/>
            <person name="Li J."/>
        </authorList>
    </citation>
    <scope>NUCLEOTIDE SEQUENCE</scope>
    <source>
        <strain evidence="2">Dzin_1.0</strain>
    </source>
</reference>
<feature type="compositionally biased region" description="Basic and acidic residues" evidence="1">
    <location>
        <begin position="84"/>
        <end position="94"/>
    </location>
</feature>
<protein>
    <submittedName>
        <fullName evidence="2">Uncharacterized protein</fullName>
    </submittedName>
</protein>
<dbReference type="Proteomes" id="UP001085076">
    <property type="component" value="Miscellaneous, Linkage group lg03"/>
</dbReference>
<accession>A0A9D5CPC2</accession>
<organism evidence="2 3">
    <name type="scientific">Dioscorea zingiberensis</name>
    <dbReference type="NCBI Taxonomy" id="325984"/>
    <lineage>
        <taxon>Eukaryota</taxon>
        <taxon>Viridiplantae</taxon>
        <taxon>Streptophyta</taxon>
        <taxon>Embryophyta</taxon>
        <taxon>Tracheophyta</taxon>
        <taxon>Spermatophyta</taxon>
        <taxon>Magnoliopsida</taxon>
        <taxon>Liliopsida</taxon>
        <taxon>Dioscoreales</taxon>
        <taxon>Dioscoreaceae</taxon>
        <taxon>Dioscorea</taxon>
    </lineage>
</organism>
<dbReference type="AlphaFoldDB" id="A0A9D5CPC2"/>
<evidence type="ECO:0000313" key="2">
    <source>
        <dbReference type="EMBL" id="KAJ0977181.1"/>
    </source>
</evidence>
<feature type="compositionally biased region" description="Polar residues" evidence="1">
    <location>
        <begin position="99"/>
        <end position="113"/>
    </location>
</feature>
<evidence type="ECO:0000256" key="1">
    <source>
        <dbReference type="SAM" id="MobiDB-lite"/>
    </source>
</evidence>
<sequence length="232" mass="25792">MPFVNRTLARCKEFEETGRSCFSEPVFREILFSTPPQCNNQNPMASYAGTLTSQELVASGSMTSLIERNGLFPDQKGFNKGKNLNRDAETRNSIDKVGSPSSNKAEQNTTHPLNSMGGILQSAIKPTLVALPTMHDSSEPMTKVKRLKLSRGNSTRNATRNVSKDLEDKVTLYQIDSSQNLELVDGLHVVDRCIGSWLDIDEDAFEGEDLVGLDIPTDDLRELDSFLYEFQP</sequence>
<dbReference type="OrthoDB" id="1915143at2759"/>
<comment type="caution">
    <text evidence="2">The sequence shown here is derived from an EMBL/GenBank/DDBJ whole genome shotgun (WGS) entry which is preliminary data.</text>
</comment>
<evidence type="ECO:0000313" key="3">
    <source>
        <dbReference type="Proteomes" id="UP001085076"/>
    </source>
</evidence>
<keyword evidence="3" id="KW-1185">Reference proteome</keyword>